<dbReference type="AlphaFoldDB" id="A0A069E7T2"/>
<reference evidence="19 20" key="1">
    <citation type="journal article" date="2014" name="Antonie Van Leeuwenhoek">
        <title>Hyphomonas beringensis sp. nov. and Hyphomonas chukchiensis sp. nov., isolated from surface seawater of the Bering Sea and Chukchi Sea.</title>
        <authorList>
            <person name="Li C."/>
            <person name="Lai Q."/>
            <person name="Li G."/>
            <person name="Dong C."/>
            <person name="Wang J."/>
            <person name="Liao Y."/>
            <person name="Shao Z."/>
        </authorList>
    </citation>
    <scope>NUCLEOTIDE SEQUENCE [LARGE SCALE GENOMIC DNA]</scope>
    <source>
        <strain evidence="19 20">MHS-3</strain>
    </source>
</reference>
<evidence type="ECO:0000256" key="1">
    <source>
        <dbReference type="ARBA" id="ARBA00004571"/>
    </source>
</evidence>
<dbReference type="STRING" id="1280949.HAD_10540"/>
<keyword evidence="13 14" id="KW-0998">Cell outer membrane</keyword>
<dbReference type="EMBL" id="ARYH01000001">
    <property type="protein sequence ID" value="KCZ86117.1"/>
    <property type="molecule type" value="Genomic_DNA"/>
</dbReference>
<keyword evidence="7" id="KW-0732">Signal</keyword>
<dbReference type="InterPro" id="IPR036942">
    <property type="entry name" value="Beta-barrel_TonB_sf"/>
</dbReference>
<dbReference type="PANTHER" id="PTHR32552">
    <property type="entry name" value="FERRICHROME IRON RECEPTOR-RELATED"/>
    <property type="match status" value="1"/>
</dbReference>
<feature type="domain" description="TonB-dependent receptor plug" evidence="18">
    <location>
        <begin position="57"/>
        <end position="157"/>
    </location>
</feature>
<dbReference type="GO" id="GO:0015344">
    <property type="term" value="F:siderophore uptake transmembrane transporter activity"/>
    <property type="evidence" value="ECO:0007669"/>
    <property type="project" value="TreeGrafter"/>
</dbReference>
<feature type="domain" description="TonB-dependent receptor-like beta-barrel" evidence="17">
    <location>
        <begin position="264"/>
        <end position="682"/>
    </location>
</feature>
<dbReference type="InterPro" id="IPR010916">
    <property type="entry name" value="TonB_box_CS"/>
</dbReference>
<evidence type="ECO:0000256" key="16">
    <source>
        <dbReference type="RuleBase" id="RU003357"/>
    </source>
</evidence>
<keyword evidence="3 14" id="KW-0813">Transport</keyword>
<keyword evidence="4 14" id="KW-1134">Transmembrane beta strand</keyword>
<dbReference type="Pfam" id="PF00593">
    <property type="entry name" value="TonB_dep_Rec_b-barrel"/>
    <property type="match status" value="1"/>
</dbReference>
<comment type="subcellular location">
    <subcellularLocation>
        <location evidence="1 14">Cell outer membrane</location>
        <topology evidence="1 14">Multi-pass membrane protein</topology>
    </subcellularLocation>
</comment>
<dbReference type="PROSITE" id="PS00430">
    <property type="entry name" value="TONB_DEPENDENT_REC_1"/>
    <property type="match status" value="1"/>
</dbReference>
<dbReference type="InterPro" id="IPR039426">
    <property type="entry name" value="TonB-dep_rcpt-like"/>
</dbReference>
<dbReference type="GO" id="GO:0015891">
    <property type="term" value="P:siderophore transport"/>
    <property type="evidence" value="ECO:0007669"/>
    <property type="project" value="InterPro"/>
</dbReference>
<dbReference type="PANTHER" id="PTHR32552:SF74">
    <property type="entry name" value="HYDROXAMATE SIDEROPHORE RECEPTOR FHUE"/>
    <property type="match status" value="1"/>
</dbReference>
<protein>
    <submittedName>
        <fullName evidence="19">Outer membrane receptor for ferric iron uptake</fullName>
    </submittedName>
</protein>
<dbReference type="CDD" id="cd01347">
    <property type="entry name" value="ligand_gated_channel"/>
    <property type="match status" value="1"/>
</dbReference>
<keyword evidence="12 19" id="KW-0675">Receptor</keyword>
<dbReference type="InterPro" id="IPR000531">
    <property type="entry name" value="Beta-barrel_TonB"/>
</dbReference>
<dbReference type="Pfam" id="PF07715">
    <property type="entry name" value="Plug"/>
    <property type="match status" value="1"/>
</dbReference>
<evidence type="ECO:0000256" key="11">
    <source>
        <dbReference type="ARBA" id="ARBA00023136"/>
    </source>
</evidence>
<evidence type="ECO:0000313" key="20">
    <source>
        <dbReference type="Proteomes" id="UP000027446"/>
    </source>
</evidence>
<dbReference type="InterPro" id="IPR037066">
    <property type="entry name" value="Plug_dom_sf"/>
</dbReference>
<dbReference type="GO" id="GO:0009279">
    <property type="term" value="C:cell outer membrane"/>
    <property type="evidence" value="ECO:0007669"/>
    <property type="project" value="UniProtKB-SubCell"/>
</dbReference>
<dbReference type="Proteomes" id="UP000027446">
    <property type="component" value="Unassembled WGS sequence"/>
</dbReference>
<keyword evidence="8" id="KW-0408">Iron</keyword>
<evidence type="ECO:0000256" key="13">
    <source>
        <dbReference type="ARBA" id="ARBA00023237"/>
    </source>
</evidence>
<dbReference type="FunFam" id="2.170.130.10:FF:000010">
    <property type="entry name" value="Ferripyoverdine receptor"/>
    <property type="match status" value="1"/>
</dbReference>
<keyword evidence="10 15" id="KW-0798">TonB box</keyword>
<gene>
    <name evidence="19" type="ORF">HAD_10540</name>
</gene>
<organism evidence="19 20">
    <name type="scientific">Hyphomonas adhaerens MHS-3</name>
    <dbReference type="NCBI Taxonomy" id="1280949"/>
    <lineage>
        <taxon>Bacteria</taxon>
        <taxon>Pseudomonadati</taxon>
        <taxon>Pseudomonadota</taxon>
        <taxon>Alphaproteobacteria</taxon>
        <taxon>Hyphomonadales</taxon>
        <taxon>Hyphomonadaceae</taxon>
        <taxon>Hyphomonas</taxon>
    </lineage>
</organism>
<evidence type="ECO:0000256" key="3">
    <source>
        <dbReference type="ARBA" id="ARBA00022448"/>
    </source>
</evidence>
<evidence type="ECO:0000256" key="6">
    <source>
        <dbReference type="ARBA" id="ARBA00022692"/>
    </source>
</evidence>
<dbReference type="eggNOG" id="COG4773">
    <property type="taxonomic scope" value="Bacteria"/>
</dbReference>
<evidence type="ECO:0000256" key="10">
    <source>
        <dbReference type="ARBA" id="ARBA00023077"/>
    </source>
</evidence>
<feature type="short sequence motif" description="TonB box" evidence="15">
    <location>
        <begin position="34"/>
        <end position="40"/>
    </location>
</feature>
<dbReference type="SUPFAM" id="SSF56935">
    <property type="entry name" value="Porins"/>
    <property type="match status" value="1"/>
</dbReference>
<dbReference type="PATRIC" id="fig|1280949.3.peg.2154"/>
<evidence type="ECO:0000259" key="17">
    <source>
        <dbReference type="Pfam" id="PF00593"/>
    </source>
</evidence>
<evidence type="ECO:0000256" key="5">
    <source>
        <dbReference type="ARBA" id="ARBA00022496"/>
    </source>
</evidence>
<evidence type="ECO:0000256" key="9">
    <source>
        <dbReference type="ARBA" id="ARBA00023065"/>
    </source>
</evidence>
<dbReference type="InterPro" id="IPR010105">
    <property type="entry name" value="TonB_sidphr_rcpt"/>
</dbReference>
<dbReference type="RefSeq" id="WP_035570950.1">
    <property type="nucleotide sequence ID" value="NZ_ARYH01000001.1"/>
</dbReference>
<accession>A0A069E7T2</accession>
<keyword evidence="20" id="KW-1185">Reference proteome</keyword>
<evidence type="ECO:0000259" key="18">
    <source>
        <dbReference type="Pfam" id="PF07715"/>
    </source>
</evidence>
<evidence type="ECO:0000256" key="15">
    <source>
        <dbReference type="PROSITE-ProRule" id="PRU10143"/>
    </source>
</evidence>
<evidence type="ECO:0000256" key="2">
    <source>
        <dbReference type="ARBA" id="ARBA00009810"/>
    </source>
</evidence>
<dbReference type="InterPro" id="IPR012910">
    <property type="entry name" value="Plug_dom"/>
</dbReference>
<evidence type="ECO:0000256" key="7">
    <source>
        <dbReference type="ARBA" id="ARBA00022729"/>
    </source>
</evidence>
<evidence type="ECO:0000313" key="19">
    <source>
        <dbReference type="EMBL" id="KCZ86117.1"/>
    </source>
</evidence>
<dbReference type="Gene3D" id="2.170.130.10">
    <property type="entry name" value="TonB-dependent receptor, plug domain"/>
    <property type="match status" value="1"/>
</dbReference>
<comment type="caution">
    <text evidence="19">The sequence shown here is derived from an EMBL/GenBank/DDBJ whole genome shotgun (WGS) entry which is preliminary data.</text>
</comment>
<evidence type="ECO:0000256" key="12">
    <source>
        <dbReference type="ARBA" id="ARBA00023170"/>
    </source>
</evidence>
<keyword evidence="6 14" id="KW-0812">Transmembrane</keyword>
<dbReference type="OrthoDB" id="9760333at2"/>
<dbReference type="PROSITE" id="PS52016">
    <property type="entry name" value="TONB_DEPENDENT_REC_3"/>
    <property type="match status" value="1"/>
</dbReference>
<dbReference type="GO" id="GO:0038023">
    <property type="term" value="F:signaling receptor activity"/>
    <property type="evidence" value="ECO:0007669"/>
    <property type="project" value="InterPro"/>
</dbReference>
<evidence type="ECO:0000256" key="8">
    <source>
        <dbReference type="ARBA" id="ARBA00023004"/>
    </source>
</evidence>
<keyword evidence="11 14" id="KW-0472">Membrane</keyword>
<sequence>MSLKRLLLAGGASVCLALPGYTQSQDEEATKLDTVVVVGQYTVDQQIDTATGLGLTVRETPQSVTVVTQQRMTDQNLETIADVVRNTAGVSIVEVDDVRNVFNARGFEITNYQIDGVPLSWSLAGDSAETLADVSIYERVELVRGATGLLTGAGDPSASINLVRKHADALELEASVTGSIGSWQNRQLAADIASPLNESGTIRGRFVAKYEEGESYIDLFNSDKTVFYGVVEADLGDSSIIRAGASQQTINPTAPLWGALPTFYDDGTLTNLPVSQSTSANWAYWDTVNTNYFVNVDHELANGWDLSFNYNRLINSADTELLYLFGVINEASGTGLSTWPYKSDGESVQDSFDLHLSGDYTLFGREHEFTLGALHSVQNADTYAYAASGPNAFLPATSLYDWDGNFPRPEFATTGTHDQAIDTEQTGFFAATRINATDALRLIAGVRASSWERSGTEYGATQNYSADDIVIPYVGVLYDLTPNHRLYASYTEIFQPQNLRTETGATLEPIIGEAYEAGIKSSFFEDALQTSFAIFSIKQDSLGQPTGGIVAGSSPPEQAYRTSEGATSEGFEFEVLGRVTDNWNLSFGYSQFEIEDADGNDVNTDQPRQSLTLFTTYGFDSVLEGLIVGGGFSWQDDIYSNATNPITLAPARIEQDAYTLVNLMARYDFNNHISLQANIDNLFDETYYSQVSYFDQYRYGAPRNYTVSLTYQY</sequence>
<evidence type="ECO:0000256" key="14">
    <source>
        <dbReference type="PROSITE-ProRule" id="PRU01360"/>
    </source>
</evidence>
<proteinExistence type="inferred from homology"/>
<name>A0A069E7T2_9PROT</name>
<dbReference type="Gene3D" id="2.40.170.20">
    <property type="entry name" value="TonB-dependent receptor, beta-barrel domain"/>
    <property type="match status" value="1"/>
</dbReference>
<evidence type="ECO:0000256" key="4">
    <source>
        <dbReference type="ARBA" id="ARBA00022452"/>
    </source>
</evidence>
<keyword evidence="5" id="KW-0410">Iron transport</keyword>
<comment type="similarity">
    <text evidence="2 14 16">Belongs to the TonB-dependent receptor family.</text>
</comment>
<dbReference type="NCBIfam" id="TIGR01783">
    <property type="entry name" value="TonB-siderophor"/>
    <property type="match status" value="1"/>
</dbReference>
<keyword evidence="9" id="KW-0406">Ion transport</keyword>